<feature type="transmembrane region" description="Helical" evidence="6">
    <location>
        <begin position="207"/>
        <end position="224"/>
    </location>
</feature>
<dbReference type="EMBL" id="AZBU02000004">
    <property type="protein sequence ID" value="TKR82546.1"/>
    <property type="molecule type" value="Genomic_DNA"/>
</dbReference>
<dbReference type="PANTHER" id="PTHR23360:SF67">
    <property type="entry name" value="G-PROTEIN COUPLED RECEPTORS FAMILY 1 PROFILE DOMAIN-CONTAINING PROTEIN"/>
    <property type="match status" value="1"/>
</dbReference>
<keyword evidence="2 6" id="KW-0812">Transmembrane</keyword>
<comment type="subcellular location">
    <subcellularLocation>
        <location evidence="1">Membrane</location>
    </subcellularLocation>
</comment>
<feature type="transmembrane region" description="Helical" evidence="6">
    <location>
        <begin position="162"/>
        <end position="186"/>
    </location>
</feature>
<evidence type="ECO:0000256" key="1">
    <source>
        <dbReference type="ARBA" id="ARBA00004370"/>
    </source>
</evidence>
<feature type="transmembrane region" description="Helical" evidence="6">
    <location>
        <begin position="118"/>
        <end position="142"/>
    </location>
</feature>
<gene>
    <name evidence="8" type="ORF">L596_016255</name>
</gene>
<feature type="region of interest" description="Disordered" evidence="5">
    <location>
        <begin position="308"/>
        <end position="330"/>
    </location>
</feature>
<dbReference type="STRING" id="34508.A0A4U5NI78"/>
<feature type="transmembrane region" description="Helical" evidence="6">
    <location>
        <begin position="244"/>
        <end position="266"/>
    </location>
</feature>
<dbReference type="Pfam" id="PF10320">
    <property type="entry name" value="7TM_GPCR_Srsx"/>
    <property type="match status" value="1"/>
</dbReference>
<organism evidence="8 9">
    <name type="scientific">Steinernema carpocapsae</name>
    <name type="common">Entomopathogenic nematode</name>
    <dbReference type="NCBI Taxonomy" id="34508"/>
    <lineage>
        <taxon>Eukaryota</taxon>
        <taxon>Metazoa</taxon>
        <taxon>Ecdysozoa</taxon>
        <taxon>Nematoda</taxon>
        <taxon>Chromadorea</taxon>
        <taxon>Rhabditida</taxon>
        <taxon>Tylenchina</taxon>
        <taxon>Panagrolaimomorpha</taxon>
        <taxon>Strongyloidoidea</taxon>
        <taxon>Steinernematidae</taxon>
        <taxon>Steinernema</taxon>
    </lineage>
</organism>
<dbReference type="InterPro" id="IPR047130">
    <property type="entry name" value="7TM_GPCR_Srsx_nematod"/>
</dbReference>
<evidence type="ECO:0000259" key="7">
    <source>
        <dbReference type="PROSITE" id="PS50262"/>
    </source>
</evidence>
<reference evidence="8 9" key="2">
    <citation type="journal article" date="2019" name="G3 (Bethesda)">
        <title>Hybrid Assembly of the Genome of the Entomopathogenic Nematode Steinernema carpocapsae Identifies the X-Chromosome.</title>
        <authorList>
            <person name="Serra L."/>
            <person name="Macchietto M."/>
            <person name="Macias-Munoz A."/>
            <person name="McGill C.J."/>
            <person name="Rodriguez I.M."/>
            <person name="Rodriguez B."/>
            <person name="Murad R."/>
            <person name="Mortazavi A."/>
        </authorList>
    </citation>
    <scope>NUCLEOTIDE SEQUENCE [LARGE SCALE GENOMIC DNA]</scope>
    <source>
        <strain evidence="8 9">ALL</strain>
    </source>
</reference>
<dbReference type="PROSITE" id="PS50262">
    <property type="entry name" value="G_PROTEIN_RECEP_F1_2"/>
    <property type="match status" value="1"/>
</dbReference>
<evidence type="ECO:0000256" key="2">
    <source>
        <dbReference type="ARBA" id="ARBA00022692"/>
    </source>
</evidence>
<dbReference type="GO" id="GO:0016020">
    <property type="term" value="C:membrane"/>
    <property type="evidence" value="ECO:0007669"/>
    <property type="project" value="UniProtKB-SubCell"/>
</dbReference>
<name>A0A4U5NI78_STECR</name>
<dbReference type="InterPro" id="IPR019424">
    <property type="entry name" value="7TM_GPCR_Srsx"/>
</dbReference>
<dbReference type="CDD" id="cd00637">
    <property type="entry name" value="7tm_classA_rhodopsin-like"/>
    <property type="match status" value="1"/>
</dbReference>
<evidence type="ECO:0000256" key="3">
    <source>
        <dbReference type="ARBA" id="ARBA00022989"/>
    </source>
</evidence>
<dbReference type="PANTHER" id="PTHR23360">
    <property type="entry name" value="G-PROTEIN COUPLED RECEPTORS FAMILY 1 PROFILE DOMAIN-CONTAINING PROTEIN-RELATED"/>
    <property type="match status" value="1"/>
</dbReference>
<dbReference type="Gene3D" id="1.20.1070.10">
    <property type="entry name" value="Rhodopsin 7-helix transmembrane proteins"/>
    <property type="match status" value="1"/>
</dbReference>
<dbReference type="Proteomes" id="UP000298663">
    <property type="component" value="Unassembled WGS sequence"/>
</dbReference>
<comment type="caution">
    <text evidence="8">The sequence shown here is derived from an EMBL/GenBank/DDBJ whole genome shotgun (WGS) entry which is preliminary data.</text>
</comment>
<proteinExistence type="predicted"/>
<protein>
    <recommendedName>
        <fullName evidence="7">G-protein coupled receptors family 1 profile domain-containing protein</fullName>
    </recommendedName>
</protein>
<evidence type="ECO:0000256" key="4">
    <source>
        <dbReference type="ARBA" id="ARBA00023136"/>
    </source>
</evidence>
<evidence type="ECO:0000256" key="5">
    <source>
        <dbReference type="SAM" id="MobiDB-lite"/>
    </source>
</evidence>
<evidence type="ECO:0000256" key="6">
    <source>
        <dbReference type="SAM" id="Phobius"/>
    </source>
</evidence>
<feature type="domain" description="G-protein coupled receptors family 1 profile" evidence="7">
    <location>
        <begin position="22"/>
        <end position="264"/>
    </location>
</feature>
<sequence length="330" mass="37559">MMLQVVLIIIAIFVLGIFGIFGNINIIAATVRTRELQNKCGLLIGILGFCDLFCIIFEWQNLVRLLLGIQNYRFSCYVLITPYIFMINFQSTIILVVSFDRLLAIMLPIKYRVVRNDLYVLAVMTPGALYGISITIAGYMYMIDEPIEVCNPPLGFAPNVSYWWNKITIGINFVVLFVYLLTIIALKYKVGNAPSSGKSYYKRQQAIMKNLSVMILFFIFSWFLAHASVHLVTLLGLGESMLHIAQSMAVIPAMLCFCQNYYIYFWRSEVYRSIFKQQFWKILGCFGYKNTVGQIYTAEAMTGTSKFHSGTHGNAVKKEQKASSLRNPSV</sequence>
<feature type="transmembrane region" description="Helical" evidence="6">
    <location>
        <begin position="72"/>
        <end position="97"/>
    </location>
</feature>
<dbReference type="SUPFAM" id="SSF81321">
    <property type="entry name" value="Family A G protein-coupled receptor-like"/>
    <property type="match status" value="1"/>
</dbReference>
<dbReference type="GO" id="GO:0004930">
    <property type="term" value="F:G protein-coupled receptor activity"/>
    <property type="evidence" value="ECO:0007669"/>
    <property type="project" value="InterPro"/>
</dbReference>
<dbReference type="OrthoDB" id="5869912at2759"/>
<dbReference type="SMART" id="SM01381">
    <property type="entry name" value="7TM_GPCR_Srsx"/>
    <property type="match status" value="1"/>
</dbReference>
<keyword evidence="9" id="KW-1185">Reference proteome</keyword>
<dbReference type="AlphaFoldDB" id="A0A4U5NI78"/>
<feature type="transmembrane region" description="Helical" evidence="6">
    <location>
        <begin position="40"/>
        <end position="60"/>
    </location>
</feature>
<keyword evidence="3 6" id="KW-1133">Transmembrane helix</keyword>
<feature type="transmembrane region" description="Helical" evidence="6">
    <location>
        <begin position="6"/>
        <end position="28"/>
    </location>
</feature>
<evidence type="ECO:0000313" key="9">
    <source>
        <dbReference type="Proteomes" id="UP000298663"/>
    </source>
</evidence>
<evidence type="ECO:0000313" key="8">
    <source>
        <dbReference type="EMBL" id="TKR82546.1"/>
    </source>
</evidence>
<keyword evidence="4 6" id="KW-0472">Membrane</keyword>
<dbReference type="InterPro" id="IPR017452">
    <property type="entry name" value="GPCR_Rhodpsn_7TM"/>
</dbReference>
<accession>A0A4U5NI78</accession>
<dbReference type="InterPro" id="IPR000276">
    <property type="entry name" value="GPCR_Rhodpsn"/>
</dbReference>
<reference evidence="8 9" key="1">
    <citation type="journal article" date="2015" name="Genome Biol.">
        <title>Comparative genomics of Steinernema reveals deeply conserved gene regulatory networks.</title>
        <authorList>
            <person name="Dillman A.R."/>
            <person name="Macchietto M."/>
            <person name="Porter C.F."/>
            <person name="Rogers A."/>
            <person name="Williams B."/>
            <person name="Antoshechkin I."/>
            <person name="Lee M.M."/>
            <person name="Goodwin Z."/>
            <person name="Lu X."/>
            <person name="Lewis E.E."/>
            <person name="Goodrich-Blair H."/>
            <person name="Stock S.P."/>
            <person name="Adams B.J."/>
            <person name="Sternberg P.W."/>
            <person name="Mortazavi A."/>
        </authorList>
    </citation>
    <scope>NUCLEOTIDE SEQUENCE [LARGE SCALE GENOMIC DNA]</scope>
    <source>
        <strain evidence="8 9">ALL</strain>
    </source>
</reference>